<dbReference type="AlphaFoldDB" id="A0A4Q0YSK0"/>
<organism evidence="1 2">
    <name type="scientific">Veronia nyctiphanis</name>
    <dbReference type="NCBI Taxonomy" id="1278244"/>
    <lineage>
        <taxon>Bacteria</taxon>
        <taxon>Pseudomonadati</taxon>
        <taxon>Pseudomonadota</taxon>
        <taxon>Gammaproteobacteria</taxon>
        <taxon>Vibrionales</taxon>
        <taxon>Vibrionaceae</taxon>
        <taxon>Veronia</taxon>
    </lineage>
</organism>
<accession>A0A4Q0YSK0</accession>
<evidence type="ECO:0000313" key="2">
    <source>
        <dbReference type="Proteomes" id="UP000290287"/>
    </source>
</evidence>
<reference evidence="1 2" key="1">
    <citation type="submission" date="2017-10" db="EMBL/GenBank/DDBJ databases">
        <title>Nyctiphanis sp. nov., isolated from the stomach of the euphausiid Nyctiphanes simplex (Hansen, 1911) in the Gulf of California.</title>
        <authorList>
            <person name="Gomez-Gil B."/>
            <person name="Aguilar-Mendez M."/>
            <person name="Lopez-Cortes A."/>
            <person name="Gomez-Gutierrez J."/>
            <person name="Roque A."/>
            <person name="Lang E."/>
            <person name="Gonzalez-Castillo A."/>
        </authorList>
    </citation>
    <scope>NUCLEOTIDE SEQUENCE [LARGE SCALE GENOMIC DNA]</scope>
    <source>
        <strain evidence="1 2">CAIM 600</strain>
    </source>
</reference>
<sequence>MFDCGSPRETKIIKVMTDNLPLCAREVISSIKMTEEDMIFLSTLLELEVNYVYTARETAEIWLRQNKAKWKRWMKDVSCQAKKSDFSDGIQVL</sequence>
<dbReference type="EMBL" id="PEIB01000004">
    <property type="protein sequence ID" value="RXJ74136.1"/>
    <property type="molecule type" value="Genomic_DNA"/>
</dbReference>
<dbReference type="RefSeq" id="WP_129121493.1">
    <property type="nucleotide sequence ID" value="NZ_PEIB01000004.1"/>
</dbReference>
<dbReference type="Proteomes" id="UP000290287">
    <property type="component" value="Unassembled WGS sequence"/>
</dbReference>
<gene>
    <name evidence="1" type="ORF">CS022_05835</name>
</gene>
<name>A0A4Q0YSK0_9GAMM</name>
<protein>
    <submittedName>
        <fullName evidence="1">Uncharacterized protein</fullName>
    </submittedName>
</protein>
<keyword evidence="2" id="KW-1185">Reference proteome</keyword>
<evidence type="ECO:0000313" key="1">
    <source>
        <dbReference type="EMBL" id="RXJ74136.1"/>
    </source>
</evidence>
<comment type="caution">
    <text evidence="1">The sequence shown here is derived from an EMBL/GenBank/DDBJ whole genome shotgun (WGS) entry which is preliminary data.</text>
</comment>
<proteinExistence type="predicted"/>